<keyword evidence="3" id="KW-1185">Reference proteome</keyword>
<dbReference type="EMBL" id="BMNJ01000001">
    <property type="protein sequence ID" value="GGO95325.1"/>
    <property type="molecule type" value="Genomic_DNA"/>
</dbReference>
<sequence length="170" mass="19795">MKENAFDRIELETNSLALMSQDAAWYWRGDEERVFTTVPAELAFLVGDLHKFQVLPDRGGWTWARLRMDASEWVLHSEFDWMREPHFDPPFEYIPADCAAELDLRPRSAEWIPEWMAAGIARQERHQAALARRRQRDRARRAAKRAEKEAKEAQQAEVADQEGDGSTPTR</sequence>
<reference evidence="2" key="1">
    <citation type="journal article" date="2014" name="Int. J. Syst. Evol. Microbiol.">
        <title>Complete genome sequence of Corynebacterium casei LMG S-19264T (=DSM 44701T), isolated from a smear-ripened cheese.</title>
        <authorList>
            <consortium name="US DOE Joint Genome Institute (JGI-PGF)"/>
            <person name="Walter F."/>
            <person name="Albersmeier A."/>
            <person name="Kalinowski J."/>
            <person name="Ruckert C."/>
        </authorList>
    </citation>
    <scope>NUCLEOTIDE SEQUENCE</scope>
    <source>
        <strain evidence="2">CGMCC 4.7372</strain>
    </source>
</reference>
<name>A0A8H9H6U7_9ACTO</name>
<organism evidence="2 3">
    <name type="scientific">Actinomyces gaoshouyii</name>
    <dbReference type="NCBI Taxonomy" id="1960083"/>
    <lineage>
        <taxon>Bacteria</taxon>
        <taxon>Bacillati</taxon>
        <taxon>Actinomycetota</taxon>
        <taxon>Actinomycetes</taxon>
        <taxon>Actinomycetales</taxon>
        <taxon>Actinomycetaceae</taxon>
        <taxon>Actinomyces</taxon>
    </lineage>
</organism>
<dbReference type="RefSeq" id="WP_198939967.1">
    <property type="nucleotide sequence ID" value="NZ_BMNJ01000001.1"/>
</dbReference>
<dbReference type="Proteomes" id="UP000614239">
    <property type="component" value="Unassembled WGS sequence"/>
</dbReference>
<gene>
    <name evidence="2" type="ORF">GCM10011612_02900</name>
</gene>
<accession>A0A8H9H6U7</accession>
<feature type="compositionally biased region" description="Basic residues" evidence="1">
    <location>
        <begin position="131"/>
        <end position="143"/>
    </location>
</feature>
<dbReference type="SUPFAM" id="SSF160424">
    <property type="entry name" value="BH3703-like"/>
    <property type="match status" value="1"/>
</dbReference>
<comment type="caution">
    <text evidence="2">The sequence shown here is derived from an EMBL/GenBank/DDBJ whole genome shotgun (WGS) entry which is preliminary data.</text>
</comment>
<evidence type="ECO:0000256" key="1">
    <source>
        <dbReference type="SAM" id="MobiDB-lite"/>
    </source>
</evidence>
<feature type="compositionally biased region" description="Basic and acidic residues" evidence="1">
    <location>
        <begin position="144"/>
        <end position="154"/>
    </location>
</feature>
<evidence type="ECO:0000313" key="2">
    <source>
        <dbReference type="EMBL" id="GGO95325.1"/>
    </source>
</evidence>
<proteinExistence type="predicted"/>
<dbReference type="InterPro" id="IPR036170">
    <property type="entry name" value="YezG-like_sf"/>
</dbReference>
<evidence type="ECO:0000313" key="3">
    <source>
        <dbReference type="Proteomes" id="UP000614239"/>
    </source>
</evidence>
<protein>
    <submittedName>
        <fullName evidence="2">Uncharacterized protein</fullName>
    </submittedName>
</protein>
<reference evidence="2" key="2">
    <citation type="submission" date="2020-09" db="EMBL/GenBank/DDBJ databases">
        <authorList>
            <person name="Sun Q."/>
            <person name="Zhou Y."/>
        </authorList>
    </citation>
    <scope>NUCLEOTIDE SEQUENCE</scope>
    <source>
        <strain evidence="2">CGMCC 4.7372</strain>
    </source>
</reference>
<feature type="region of interest" description="Disordered" evidence="1">
    <location>
        <begin position="126"/>
        <end position="170"/>
    </location>
</feature>
<dbReference type="AlphaFoldDB" id="A0A8H9H6U7"/>